<dbReference type="RefSeq" id="WP_099003007.1">
    <property type="nucleotide sequence ID" value="NZ_CP077158.1"/>
</dbReference>
<dbReference type="PANTHER" id="PTHR30137:SF6">
    <property type="entry name" value="LUCIFERASE-LIKE MONOOXYGENASE"/>
    <property type="match status" value="1"/>
</dbReference>
<comment type="similarity">
    <text evidence="1">To bacterial alkanal monooxygenase alpha and beta chains.</text>
</comment>
<reference evidence="3 4" key="1">
    <citation type="submission" date="2017-06" db="EMBL/GenBank/DDBJ databases">
        <title>Draft genome sequence of Fusobacterium nucleatum subsp. polymorphum KCOM 1248 (=ChDC F113).</title>
        <authorList>
            <person name="Kook J.-K."/>
            <person name="Park S.-N."/>
            <person name="Lim Y.K."/>
            <person name="Roh H."/>
        </authorList>
    </citation>
    <scope>NUCLEOTIDE SEQUENCE [LARGE SCALE GENOMIC DNA]</scope>
    <source>
        <strain evidence="4">KCOM 1248 (ChDC F113)</strain>
    </source>
</reference>
<feature type="domain" description="Luciferase-like" evidence="2">
    <location>
        <begin position="19"/>
        <end position="243"/>
    </location>
</feature>
<dbReference type="InterPro" id="IPR011251">
    <property type="entry name" value="Luciferase-like_dom"/>
</dbReference>
<dbReference type="NCBIfam" id="TIGR03558">
    <property type="entry name" value="oxido_grp_1"/>
    <property type="match status" value="1"/>
</dbReference>
<evidence type="ECO:0000259" key="2">
    <source>
        <dbReference type="Pfam" id="PF00296"/>
    </source>
</evidence>
<name>A0A2C6B7D7_FUSNP</name>
<dbReference type="GO" id="GO:0005829">
    <property type="term" value="C:cytosol"/>
    <property type="evidence" value="ECO:0007669"/>
    <property type="project" value="TreeGrafter"/>
</dbReference>
<dbReference type="Pfam" id="PF00296">
    <property type="entry name" value="Bac_luciferase"/>
    <property type="match status" value="1"/>
</dbReference>
<dbReference type="PANTHER" id="PTHR30137">
    <property type="entry name" value="LUCIFERASE-LIKE MONOOXYGENASE"/>
    <property type="match status" value="1"/>
</dbReference>
<proteinExistence type="predicted"/>
<dbReference type="Gene3D" id="3.20.20.30">
    <property type="entry name" value="Luciferase-like domain"/>
    <property type="match status" value="1"/>
</dbReference>
<organism evidence="3 4">
    <name type="scientific">Fusobacterium nucleatum subsp. polymorphum</name>
    <name type="common">Fusobacterium polymorphum</name>
    <dbReference type="NCBI Taxonomy" id="76857"/>
    <lineage>
        <taxon>Bacteria</taxon>
        <taxon>Fusobacteriati</taxon>
        <taxon>Fusobacteriota</taxon>
        <taxon>Fusobacteriia</taxon>
        <taxon>Fusobacteriales</taxon>
        <taxon>Fusobacteriaceae</taxon>
        <taxon>Fusobacterium</taxon>
    </lineage>
</organism>
<dbReference type="InterPro" id="IPR050766">
    <property type="entry name" value="Bact_Lucif_Oxidored"/>
</dbReference>
<dbReference type="AlphaFoldDB" id="A0A2C6B7D7"/>
<accession>A0A2C6B7D7</accession>
<evidence type="ECO:0000313" key="4">
    <source>
        <dbReference type="Proteomes" id="UP000223525"/>
    </source>
</evidence>
<dbReference type="InterPro" id="IPR019949">
    <property type="entry name" value="CmoO-like"/>
</dbReference>
<protein>
    <submittedName>
        <fullName evidence="3">LLM class flavin-dependent oxidoreductase</fullName>
    </submittedName>
</protein>
<dbReference type="EMBL" id="NIRK01000001">
    <property type="protein sequence ID" value="PHH99764.1"/>
    <property type="molecule type" value="Genomic_DNA"/>
</dbReference>
<dbReference type="GO" id="GO:0016705">
    <property type="term" value="F:oxidoreductase activity, acting on paired donors, with incorporation or reduction of molecular oxygen"/>
    <property type="evidence" value="ECO:0007669"/>
    <property type="project" value="InterPro"/>
</dbReference>
<dbReference type="InterPro" id="IPR036661">
    <property type="entry name" value="Luciferase-like_sf"/>
</dbReference>
<evidence type="ECO:0000256" key="1">
    <source>
        <dbReference type="ARBA" id="ARBA00007789"/>
    </source>
</evidence>
<gene>
    <name evidence="3" type="ORF">CA836_08935</name>
</gene>
<sequence>MENKKVKVSALNLVPQFQGETTIEAINRAVELGKILENLDYHRYWVAEHHNFRGVVSSATALLIQHILSNTKKIKVGAGGVMLPNHSPLQVAETYGTLETLYPHRVDLGVGRAPGTDGETARLIYRQHYADIHHFMNDILQLERYFGSEEEQGTVIANPGINTNVPIIILGSSTSSAYIAAELGLPYSFATHFAPAMCEEALEIYRKQFKPSKYLKEPYFILGALAHGADTNEEAQKLYTVAQQGSIRLLRDEKGLYPLADENFEKNLNLSSAEKIFLKSRMGINLMGSKETMAKTWKEIKVKFNPDEIIAVSYMPKLEQLEKSYKILKEVIENN</sequence>
<dbReference type="Proteomes" id="UP000223525">
    <property type="component" value="Unassembled WGS sequence"/>
</dbReference>
<comment type="caution">
    <text evidence="3">The sequence shown here is derived from an EMBL/GenBank/DDBJ whole genome shotgun (WGS) entry which is preliminary data.</text>
</comment>
<evidence type="ECO:0000313" key="3">
    <source>
        <dbReference type="EMBL" id="PHH99764.1"/>
    </source>
</evidence>
<dbReference type="SUPFAM" id="SSF51679">
    <property type="entry name" value="Bacterial luciferase-like"/>
    <property type="match status" value="1"/>
</dbReference>